<dbReference type="Proteomes" id="UP000664940">
    <property type="component" value="Unassembled WGS sequence"/>
</dbReference>
<protein>
    <submittedName>
        <fullName evidence="1">Uncharacterized protein</fullName>
    </submittedName>
</protein>
<evidence type="ECO:0000313" key="2">
    <source>
        <dbReference type="Proteomes" id="UP000664940"/>
    </source>
</evidence>
<name>A0A834B9M2_9CHIR</name>
<dbReference type="AlphaFoldDB" id="A0A834B9M2"/>
<gene>
    <name evidence="1" type="ORF">HJG60_009635</name>
</gene>
<proteinExistence type="predicted"/>
<accession>A0A834B9M2</accession>
<reference evidence="1 2" key="1">
    <citation type="journal article" date="2020" name="Nature">
        <title>Six reference-quality genomes reveal evolution of bat adaptations.</title>
        <authorList>
            <person name="Jebb D."/>
            <person name="Huang Z."/>
            <person name="Pippel M."/>
            <person name="Hughes G.M."/>
            <person name="Lavrichenko K."/>
            <person name="Devanna P."/>
            <person name="Winkler S."/>
            <person name="Jermiin L.S."/>
            <person name="Skirmuntt E.C."/>
            <person name="Katzourakis A."/>
            <person name="Burkitt-Gray L."/>
            <person name="Ray D.A."/>
            <person name="Sullivan K.A.M."/>
            <person name="Roscito J.G."/>
            <person name="Kirilenko B.M."/>
            <person name="Davalos L.M."/>
            <person name="Corthals A.P."/>
            <person name="Power M.L."/>
            <person name="Jones G."/>
            <person name="Ransome R.D."/>
            <person name="Dechmann D.K.N."/>
            <person name="Locatelli A.G."/>
            <person name="Puechmaille S.J."/>
            <person name="Fedrigo O."/>
            <person name="Jarvis E.D."/>
            <person name="Hiller M."/>
            <person name="Vernes S.C."/>
            <person name="Myers E.W."/>
            <person name="Teeling E.C."/>
        </authorList>
    </citation>
    <scope>NUCLEOTIDE SEQUENCE [LARGE SCALE GENOMIC DNA]</scope>
    <source>
        <strain evidence="1">Bat1K_MPI-CBG_1</strain>
    </source>
</reference>
<dbReference type="EMBL" id="JABVXQ010000002">
    <property type="protein sequence ID" value="KAF6125084.1"/>
    <property type="molecule type" value="Genomic_DNA"/>
</dbReference>
<organism evidence="1 2">
    <name type="scientific">Phyllostomus discolor</name>
    <name type="common">pale spear-nosed bat</name>
    <dbReference type="NCBI Taxonomy" id="89673"/>
    <lineage>
        <taxon>Eukaryota</taxon>
        <taxon>Metazoa</taxon>
        <taxon>Chordata</taxon>
        <taxon>Craniata</taxon>
        <taxon>Vertebrata</taxon>
        <taxon>Euteleostomi</taxon>
        <taxon>Mammalia</taxon>
        <taxon>Eutheria</taxon>
        <taxon>Laurasiatheria</taxon>
        <taxon>Chiroptera</taxon>
        <taxon>Yangochiroptera</taxon>
        <taxon>Phyllostomidae</taxon>
        <taxon>Phyllostominae</taxon>
        <taxon>Phyllostomus</taxon>
    </lineage>
</organism>
<comment type="caution">
    <text evidence="1">The sequence shown here is derived from an EMBL/GenBank/DDBJ whole genome shotgun (WGS) entry which is preliminary data.</text>
</comment>
<sequence>MAEDGGCARQFLTLNPRVRHPCQPGGLFPHTRARRSRARVLTPTAPGSRETEARKWLCPSTGHPKHLSEEVTSLQGWRRSELAYWSSVLVEGKLMSGRGYPLTHPDRKRQRCINYGQAGCLCGWPPRPTEGTQHRATLPEPAQPTRLLAGQPVIQNIC</sequence>
<evidence type="ECO:0000313" key="1">
    <source>
        <dbReference type="EMBL" id="KAF6125084.1"/>
    </source>
</evidence>